<evidence type="ECO:0000256" key="3">
    <source>
        <dbReference type="ARBA" id="ARBA00022801"/>
    </source>
</evidence>
<dbReference type="Pfam" id="PF00270">
    <property type="entry name" value="DEAD"/>
    <property type="match status" value="1"/>
</dbReference>
<dbReference type="SUPFAM" id="SSF52540">
    <property type="entry name" value="P-loop containing nucleoside triphosphate hydrolases"/>
    <property type="match status" value="2"/>
</dbReference>
<dbReference type="SUPFAM" id="SSF54791">
    <property type="entry name" value="Eukaryotic type KH-domain (KH-domain type I)"/>
    <property type="match status" value="1"/>
</dbReference>
<dbReference type="Gene3D" id="3.30.1370.10">
    <property type="entry name" value="K Homology domain, type 1"/>
    <property type="match status" value="1"/>
</dbReference>
<dbReference type="EMBL" id="JAAKFY010000019">
    <property type="protein sequence ID" value="KAF3841824.1"/>
    <property type="molecule type" value="Genomic_DNA"/>
</dbReference>
<comment type="caution">
    <text evidence="10">The sequence shown here is derived from an EMBL/GenBank/DDBJ whole genome shotgun (WGS) entry which is preliminary data.</text>
</comment>
<feature type="region of interest" description="Disordered" evidence="8">
    <location>
        <begin position="1"/>
        <end position="101"/>
    </location>
</feature>
<feature type="region of interest" description="Disordered" evidence="8">
    <location>
        <begin position="307"/>
        <end position="340"/>
    </location>
</feature>
<sequence length="723" mass="80108">MADWEDEYNVDGVAIQKPATTSAPTEWKPYRDDSQKQSVFFGVRNGTRSAASRDWQADRGDQESEYRSRRGGGEGRPFTRRTGGPGRGTFGDEKSDSSQPVTFAVENSLVGRIIGKQRDYEAQQKAKEMIEELVADGNSHNASGRPGRGTFGDEKSDSSQPVTFTVENGLVGRIIGKGGAKIRELEESTASGGPGRGTFGDEKSDSSQPLTFTVKEEPKSVNLKRALVNKGDYEGEVVLSGSSEAQQKAKEMIEELVKEEPKSVNLKRALVNKGDYEGEVVLSGSSEAQQKAKEMIEELVADGNSHNGPGRGGHFGGGYSGGGNGGGYRGKEDGGETDNSCWSAAELKSSTEAPPLPIMDWKNLRENKEKFQELKWKGVPPLKKNFYTEAESVSILSAEEVIEWRKENNNIFVDDLLEDGEKRPFPNPCRTFLEAFKLFPEIMENIDRVGFEKPTPIQTGTGKTLAYLLPGFIHMDGQVAQIQAGGPGMLVLTPTRELALQIEQECNKYSFKGYKRGQASSDQRGEERRGHRVRRLAKSYLKNPMMVYVGTLDLAAVNTVDQTVLIVHEEEKKSYLFDFIRNMLPEEKVLIFVGKKIVCDDLASDMCLQGMAVQSLHGDREQCDREEALRDFKNSTRSGASITLVTRENWRMAAELILILERAGQEEEEEEEEEEDGEEEVVVVVEEEEEDGEGEKVEGEEAEIKTLNGRSSQCPHVLLYISF</sequence>
<protein>
    <recommendedName>
        <fullName evidence="1">RNA helicase</fullName>
        <ecNumber evidence="1">3.6.4.13</ecNumber>
    </recommendedName>
</protein>
<feature type="domain" description="DEAD-box RNA helicase Q" evidence="9">
    <location>
        <begin position="431"/>
        <end position="459"/>
    </location>
</feature>
<feature type="compositionally biased region" description="Acidic residues" evidence="8">
    <location>
        <begin position="666"/>
        <end position="693"/>
    </location>
</feature>
<evidence type="ECO:0000259" key="9">
    <source>
        <dbReference type="PROSITE" id="PS51195"/>
    </source>
</evidence>
<dbReference type="InterPro" id="IPR036612">
    <property type="entry name" value="KH_dom_type_1_sf"/>
</dbReference>
<gene>
    <name evidence="10" type="ORF">F7725_023775</name>
</gene>
<dbReference type="SMART" id="SM00322">
    <property type="entry name" value="KH"/>
    <property type="match status" value="1"/>
</dbReference>
<evidence type="ECO:0000256" key="2">
    <source>
        <dbReference type="ARBA" id="ARBA00022741"/>
    </source>
</evidence>
<dbReference type="PROSITE" id="PS51195">
    <property type="entry name" value="Q_MOTIF"/>
    <property type="match status" value="1"/>
</dbReference>
<keyword evidence="6" id="KW-0694">RNA-binding</keyword>
<dbReference type="EC" id="3.6.4.13" evidence="1"/>
<dbReference type="Proteomes" id="UP000518266">
    <property type="component" value="Unassembled WGS sequence"/>
</dbReference>
<keyword evidence="4" id="KW-0347">Helicase</keyword>
<evidence type="ECO:0000256" key="5">
    <source>
        <dbReference type="ARBA" id="ARBA00022840"/>
    </source>
</evidence>
<evidence type="ECO:0000256" key="8">
    <source>
        <dbReference type="SAM" id="MobiDB-lite"/>
    </source>
</evidence>
<keyword evidence="11" id="KW-1185">Reference proteome</keyword>
<dbReference type="GO" id="GO:0016787">
    <property type="term" value="F:hydrolase activity"/>
    <property type="evidence" value="ECO:0007669"/>
    <property type="project" value="UniProtKB-KW"/>
</dbReference>
<accession>A0A7J5XXH8</accession>
<feature type="region of interest" description="Disordered" evidence="8">
    <location>
        <begin position="185"/>
        <end position="209"/>
    </location>
</feature>
<dbReference type="Pfam" id="PF00013">
    <property type="entry name" value="KH_1"/>
    <property type="match status" value="1"/>
</dbReference>
<evidence type="ECO:0000313" key="10">
    <source>
        <dbReference type="EMBL" id="KAF3841824.1"/>
    </source>
</evidence>
<evidence type="ECO:0000256" key="1">
    <source>
        <dbReference type="ARBA" id="ARBA00012552"/>
    </source>
</evidence>
<feature type="short sequence motif" description="Q motif" evidence="7">
    <location>
        <begin position="431"/>
        <end position="459"/>
    </location>
</feature>
<evidence type="ECO:0000313" key="11">
    <source>
        <dbReference type="Proteomes" id="UP000518266"/>
    </source>
</evidence>
<evidence type="ECO:0000256" key="6">
    <source>
        <dbReference type="PROSITE-ProRule" id="PRU00117"/>
    </source>
</evidence>
<dbReference type="OrthoDB" id="196131at2759"/>
<organism evidence="10 11">
    <name type="scientific">Dissostichus mawsoni</name>
    <name type="common">Antarctic cod</name>
    <dbReference type="NCBI Taxonomy" id="36200"/>
    <lineage>
        <taxon>Eukaryota</taxon>
        <taxon>Metazoa</taxon>
        <taxon>Chordata</taxon>
        <taxon>Craniata</taxon>
        <taxon>Vertebrata</taxon>
        <taxon>Euteleostomi</taxon>
        <taxon>Actinopterygii</taxon>
        <taxon>Neopterygii</taxon>
        <taxon>Teleostei</taxon>
        <taxon>Neoteleostei</taxon>
        <taxon>Acanthomorphata</taxon>
        <taxon>Eupercaria</taxon>
        <taxon>Perciformes</taxon>
        <taxon>Notothenioidei</taxon>
        <taxon>Nototheniidae</taxon>
        <taxon>Dissostichus</taxon>
    </lineage>
</organism>
<dbReference type="InterPro" id="IPR014014">
    <property type="entry name" value="RNA_helicase_DEAD_Q_motif"/>
</dbReference>
<dbReference type="InterPro" id="IPR027417">
    <property type="entry name" value="P-loop_NTPase"/>
</dbReference>
<feature type="region of interest" description="Disordered" evidence="8">
    <location>
        <begin position="131"/>
        <end position="165"/>
    </location>
</feature>
<evidence type="ECO:0000256" key="7">
    <source>
        <dbReference type="PROSITE-ProRule" id="PRU00552"/>
    </source>
</evidence>
<dbReference type="GO" id="GO:0003723">
    <property type="term" value="F:RNA binding"/>
    <property type="evidence" value="ECO:0007669"/>
    <property type="project" value="UniProtKB-UniRule"/>
</dbReference>
<keyword evidence="5" id="KW-0067">ATP-binding</keyword>
<feature type="compositionally biased region" description="Basic and acidic residues" evidence="8">
    <location>
        <begin position="55"/>
        <end position="73"/>
    </location>
</feature>
<feature type="region of interest" description="Disordered" evidence="8">
    <location>
        <begin position="664"/>
        <end position="701"/>
    </location>
</feature>
<dbReference type="InterPro" id="IPR004088">
    <property type="entry name" value="KH_dom_type_1"/>
</dbReference>
<dbReference type="PROSITE" id="PS50084">
    <property type="entry name" value="KH_TYPE_1"/>
    <property type="match status" value="1"/>
</dbReference>
<evidence type="ECO:0000256" key="4">
    <source>
        <dbReference type="ARBA" id="ARBA00022806"/>
    </source>
</evidence>
<feature type="compositionally biased region" description="Gly residues" evidence="8">
    <location>
        <begin position="309"/>
        <end position="328"/>
    </location>
</feature>
<dbReference type="InterPro" id="IPR004087">
    <property type="entry name" value="KH_dom"/>
</dbReference>
<keyword evidence="2" id="KW-0547">Nucleotide-binding</keyword>
<dbReference type="PANTHER" id="PTHR47958">
    <property type="entry name" value="ATP-DEPENDENT RNA HELICASE DBP3"/>
    <property type="match status" value="1"/>
</dbReference>
<keyword evidence="3" id="KW-0378">Hydrolase</keyword>
<reference evidence="10 11" key="1">
    <citation type="submission" date="2020-03" db="EMBL/GenBank/DDBJ databases">
        <title>Dissostichus mawsoni Genome sequencing and assembly.</title>
        <authorList>
            <person name="Park H."/>
        </authorList>
    </citation>
    <scope>NUCLEOTIDE SEQUENCE [LARGE SCALE GENOMIC DNA]</scope>
    <source>
        <strain evidence="10">DM0001</strain>
        <tissue evidence="10">Muscle</tissue>
    </source>
</reference>
<dbReference type="GO" id="GO:0005524">
    <property type="term" value="F:ATP binding"/>
    <property type="evidence" value="ECO:0007669"/>
    <property type="project" value="UniProtKB-KW"/>
</dbReference>
<proteinExistence type="predicted"/>
<dbReference type="InterPro" id="IPR011545">
    <property type="entry name" value="DEAD/DEAH_box_helicase_dom"/>
</dbReference>
<dbReference type="GO" id="GO:0003724">
    <property type="term" value="F:RNA helicase activity"/>
    <property type="evidence" value="ECO:0007669"/>
    <property type="project" value="UniProtKB-EC"/>
</dbReference>
<dbReference type="AlphaFoldDB" id="A0A7J5XXH8"/>
<name>A0A7J5XXH8_DISMA</name>
<dbReference type="Gene3D" id="3.40.50.300">
    <property type="entry name" value="P-loop containing nucleotide triphosphate hydrolases"/>
    <property type="match status" value="2"/>
</dbReference>